<comment type="function">
    <text evidence="1">Part of the binding-protein-dependent transport system for glutamine; probably responsible for the translocation of the substrate across the membrane.</text>
</comment>
<reference evidence="13" key="2">
    <citation type="submission" date="2021-04" db="EMBL/GenBank/DDBJ databases">
        <authorList>
            <person name="Gilroy R."/>
        </authorList>
    </citation>
    <scope>NUCLEOTIDE SEQUENCE</scope>
    <source>
        <strain evidence="13">ChiW4-1371</strain>
    </source>
</reference>
<dbReference type="InterPro" id="IPR043429">
    <property type="entry name" value="ArtM/GltK/GlnP/TcyL/YhdX-like"/>
</dbReference>
<dbReference type="Proteomes" id="UP000824176">
    <property type="component" value="Unassembled WGS sequence"/>
</dbReference>
<organism evidence="13 14">
    <name type="scientific">Candidatus Mucispirillum faecigallinarum</name>
    <dbReference type="NCBI Taxonomy" id="2838699"/>
    <lineage>
        <taxon>Bacteria</taxon>
        <taxon>Pseudomonadati</taxon>
        <taxon>Deferribacterota</taxon>
        <taxon>Deferribacteres</taxon>
        <taxon>Deferribacterales</taxon>
        <taxon>Mucispirillaceae</taxon>
        <taxon>Mucispirillum</taxon>
    </lineage>
</organism>
<feature type="domain" description="ABC transmembrane type-1" evidence="12">
    <location>
        <begin position="25"/>
        <end position="231"/>
    </location>
</feature>
<feature type="transmembrane region" description="Helical" evidence="11">
    <location>
        <begin position="20"/>
        <end position="52"/>
    </location>
</feature>
<dbReference type="EMBL" id="DXAQ01000047">
    <property type="protein sequence ID" value="HIZ88924.1"/>
    <property type="molecule type" value="Genomic_DNA"/>
</dbReference>
<sequence length="242" mass="26879">MDNYLNLLYRIFIVDDRYMLLVNGLIFTLGVTFVAAIIGIILGMLLSVMMIADLRPFKNIKSNKLSFLRNFNPLPKISLFYITIIRGTPTVVQLFILANVIFVGSLANVPIFVIASLAFGLNSAAYVAEIIRAGIQGLDKGQMEAARALGMSYKLSMRVVVIPQAVKKIMPALVSEFIVLLKETSIVSMIGGVDLTFGAKSIASVTYRAAEPWIVVALIYLALITIFTYFMRRIEKRLRESD</sequence>
<name>A0A9D2KA39_9BACT</name>
<dbReference type="Gene3D" id="1.10.3720.10">
    <property type="entry name" value="MetI-like"/>
    <property type="match status" value="1"/>
</dbReference>
<dbReference type="SUPFAM" id="SSF161098">
    <property type="entry name" value="MetI-like"/>
    <property type="match status" value="1"/>
</dbReference>
<evidence type="ECO:0000313" key="14">
    <source>
        <dbReference type="Proteomes" id="UP000824176"/>
    </source>
</evidence>
<dbReference type="PANTHER" id="PTHR30614:SF20">
    <property type="entry name" value="GLUTAMINE TRANSPORT SYSTEM PERMEASE PROTEIN GLNP"/>
    <property type="match status" value="1"/>
</dbReference>
<evidence type="ECO:0000256" key="4">
    <source>
        <dbReference type="ARBA" id="ARBA00016506"/>
    </source>
</evidence>
<dbReference type="InterPro" id="IPR000515">
    <property type="entry name" value="MetI-like"/>
</dbReference>
<keyword evidence="8" id="KW-0029">Amino-acid transport</keyword>
<evidence type="ECO:0000256" key="3">
    <source>
        <dbReference type="ARBA" id="ARBA00010072"/>
    </source>
</evidence>
<comment type="subcellular location">
    <subcellularLocation>
        <location evidence="2 11">Cell membrane</location>
        <topology evidence="2 11">Multi-pass membrane protein</topology>
    </subcellularLocation>
</comment>
<evidence type="ECO:0000256" key="6">
    <source>
        <dbReference type="ARBA" id="ARBA00022475"/>
    </source>
</evidence>
<keyword evidence="5 11" id="KW-0813">Transport</keyword>
<evidence type="ECO:0000256" key="10">
    <source>
        <dbReference type="ARBA" id="ARBA00023136"/>
    </source>
</evidence>
<evidence type="ECO:0000256" key="11">
    <source>
        <dbReference type="RuleBase" id="RU363032"/>
    </source>
</evidence>
<dbReference type="InterPro" id="IPR035906">
    <property type="entry name" value="MetI-like_sf"/>
</dbReference>
<gene>
    <name evidence="13" type="ORF">H9804_03180</name>
</gene>
<evidence type="ECO:0000256" key="8">
    <source>
        <dbReference type="ARBA" id="ARBA00022970"/>
    </source>
</evidence>
<dbReference type="GO" id="GO:0006865">
    <property type="term" value="P:amino acid transport"/>
    <property type="evidence" value="ECO:0007669"/>
    <property type="project" value="UniProtKB-KW"/>
</dbReference>
<dbReference type="GO" id="GO:0005886">
    <property type="term" value="C:plasma membrane"/>
    <property type="evidence" value="ECO:0007669"/>
    <property type="project" value="UniProtKB-SubCell"/>
</dbReference>
<evidence type="ECO:0000313" key="13">
    <source>
        <dbReference type="EMBL" id="HIZ88924.1"/>
    </source>
</evidence>
<evidence type="ECO:0000259" key="12">
    <source>
        <dbReference type="PROSITE" id="PS50928"/>
    </source>
</evidence>
<evidence type="ECO:0000256" key="5">
    <source>
        <dbReference type="ARBA" id="ARBA00022448"/>
    </source>
</evidence>
<keyword evidence="6" id="KW-1003">Cell membrane</keyword>
<dbReference type="PANTHER" id="PTHR30614">
    <property type="entry name" value="MEMBRANE COMPONENT OF AMINO ACID ABC TRANSPORTER"/>
    <property type="match status" value="1"/>
</dbReference>
<keyword evidence="10 11" id="KW-0472">Membrane</keyword>
<evidence type="ECO:0000256" key="7">
    <source>
        <dbReference type="ARBA" id="ARBA00022692"/>
    </source>
</evidence>
<evidence type="ECO:0000256" key="9">
    <source>
        <dbReference type="ARBA" id="ARBA00022989"/>
    </source>
</evidence>
<accession>A0A9D2KA39</accession>
<keyword evidence="9 11" id="KW-1133">Transmembrane helix</keyword>
<reference evidence="13" key="1">
    <citation type="journal article" date="2021" name="PeerJ">
        <title>Extensive microbial diversity within the chicken gut microbiome revealed by metagenomics and culture.</title>
        <authorList>
            <person name="Gilroy R."/>
            <person name="Ravi A."/>
            <person name="Getino M."/>
            <person name="Pursley I."/>
            <person name="Horton D.L."/>
            <person name="Alikhan N.F."/>
            <person name="Baker D."/>
            <person name="Gharbi K."/>
            <person name="Hall N."/>
            <person name="Watson M."/>
            <person name="Adriaenssens E.M."/>
            <person name="Foster-Nyarko E."/>
            <person name="Jarju S."/>
            <person name="Secka A."/>
            <person name="Antonio M."/>
            <person name="Oren A."/>
            <person name="Chaudhuri R.R."/>
            <person name="La Ragione R."/>
            <person name="Hildebrand F."/>
            <person name="Pallen M.J."/>
        </authorList>
    </citation>
    <scope>NUCLEOTIDE SEQUENCE</scope>
    <source>
        <strain evidence="13">ChiW4-1371</strain>
    </source>
</reference>
<dbReference type="Pfam" id="PF00528">
    <property type="entry name" value="BPD_transp_1"/>
    <property type="match status" value="1"/>
</dbReference>
<dbReference type="GO" id="GO:0055085">
    <property type="term" value="P:transmembrane transport"/>
    <property type="evidence" value="ECO:0007669"/>
    <property type="project" value="InterPro"/>
</dbReference>
<feature type="transmembrane region" description="Helical" evidence="11">
    <location>
        <begin position="109"/>
        <end position="128"/>
    </location>
</feature>
<evidence type="ECO:0000256" key="1">
    <source>
        <dbReference type="ARBA" id="ARBA00003159"/>
    </source>
</evidence>
<dbReference type="CDD" id="cd06261">
    <property type="entry name" value="TM_PBP2"/>
    <property type="match status" value="1"/>
</dbReference>
<proteinExistence type="inferred from homology"/>
<protein>
    <recommendedName>
        <fullName evidence="4">Putative glutamine transport system permease protein GlnP</fullName>
    </recommendedName>
</protein>
<feature type="transmembrane region" description="Helical" evidence="11">
    <location>
        <begin position="79"/>
        <end position="103"/>
    </location>
</feature>
<keyword evidence="7 11" id="KW-0812">Transmembrane</keyword>
<dbReference type="FunFam" id="1.10.3720.10:FF:000033">
    <property type="entry name" value="Polar amino acid ABC transporter permease"/>
    <property type="match status" value="1"/>
</dbReference>
<comment type="caution">
    <text evidence="13">The sequence shown here is derived from an EMBL/GenBank/DDBJ whole genome shotgun (WGS) entry which is preliminary data.</text>
</comment>
<dbReference type="AlphaFoldDB" id="A0A9D2KA39"/>
<evidence type="ECO:0000256" key="2">
    <source>
        <dbReference type="ARBA" id="ARBA00004651"/>
    </source>
</evidence>
<dbReference type="PROSITE" id="PS50928">
    <property type="entry name" value="ABC_TM1"/>
    <property type="match status" value="1"/>
</dbReference>
<feature type="transmembrane region" description="Helical" evidence="11">
    <location>
        <begin position="213"/>
        <end position="231"/>
    </location>
</feature>
<comment type="similarity">
    <text evidence="3">Belongs to the binding-protein-dependent transport system permease family. HisMQ subfamily.</text>
</comment>